<dbReference type="Gene3D" id="3.40.50.720">
    <property type="entry name" value="NAD(P)-binding Rossmann-like Domain"/>
    <property type="match status" value="1"/>
</dbReference>
<dbReference type="Proteomes" id="UP000015453">
    <property type="component" value="Unassembled WGS sequence"/>
</dbReference>
<evidence type="ECO:0000256" key="4">
    <source>
        <dbReference type="SAM" id="MobiDB-lite"/>
    </source>
</evidence>
<gene>
    <name evidence="6" type="ORF">M569_11237</name>
</gene>
<evidence type="ECO:0000313" key="7">
    <source>
        <dbReference type="Proteomes" id="UP000015453"/>
    </source>
</evidence>
<sequence length="293" mass="32614">NQMFILGTGFVGKFFAADLKNKGWAVSGSCTSLSSKEKLQELGYPAYVFNAEDPQSEVLEVIKNHTHLLVSIPPLVGFGDPLLHHKELVTTILKDGNLQWLLYLSSTSMFFCVYGDCGGKLVDEDYPVEPATDLARARLAAEQQWLSLGTCLDISAQVFRLGGIYGPGRSAVDTLLKKEKPVKMRPFKTYVSRIHVADICQAINASISKASDGLEKSRIYNVVDDDPASRMQVLEFARRMVGEESSMKEEQRWWSKKSSGEGEKRVSNGRMKEELGVKLVHPSYRSGLRSIMD</sequence>
<dbReference type="EMBL" id="AUSU01005414">
    <property type="protein sequence ID" value="EPS63546.1"/>
    <property type="molecule type" value="Genomic_DNA"/>
</dbReference>
<feature type="domain" description="NAD-dependent epimerase/dehydratase" evidence="5">
    <location>
        <begin position="96"/>
        <end position="222"/>
    </location>
</feature>
<dbReference type="CDD" id="cd05266">
    <property type="entry name" value="SDR_a4"/>
    <property type="match status" value="1"/>
</dbReference>
<dbReference type="GO" id="GO:0016853">
    <property type="term" value="F:isomerase activity"/>
    <property type="evidence" value="ECO:0007669"/>
    <property type="project" value="UniProtKB-KW"/>
</dbReference>
<dbReference type="InterPro" id="IPR001509">
    <property type="entry name" value="Epimerase_deHydtase"/>
</dbReference>
<feature type="non-terminal residue" evidence="6">
    <location>
        <position position="1"/>
    </location>
</feature>
<evidence type="ECO:0000256" key="1">
    <source>
        <dbReference type="ARBA" id="ARBA00007637"/>
    </source>
</evidence>
<evidence type="ECO:0000256" key="3">
    <source>
        <dbReference type="ARBA" id="ARBA00023235"/>
    </source>
</evidence>
<accession>S8CG63</accession>
<keyword evidence="3" id="KW-0413">Isomerase</keyword>
<evidence type="ECO:0000256" key="2">
    <source>
        <dbReference type="ARBA" id="ARBA00023027"/>
    </source>
</evidence>
<reference evidence="6 7" key="1">
    <citation type="journal article" date="2013" name="BMC Genomics">
        <title>The miniature genome of a carnivorous plant Genlisea aurea contains a low number of genes and short non-coding sequences.</title>
        <authorList>
            <person name="Leushkin E.V."/>
            <person name="Sutormin R.A."/>
            <person name="Nabieva E.R."/>
            <person name="Penin A.A."/>
            <person name="Kondrashov A.S."/>
            <person name="Logacheva M.D."/>
        </authorList>
    </citation>
    <scope>NUCLEOTIDE SEQUENCE [LARGE SCALE GENOMIC DNA]</scope>
</reference>
<dbReference type="Pfam" id="PF01370">
    <property type="entry name" value="Epimerase"/>
    <property type="match status" value="1"/>
</dbReference>
<feature type="non-terminal residue" evidence="6">
    <location>
        <position position="293"/>
    </location>
</feature>
<keyword evidence="2" id="KW-0520">NAD</keyword>
<name>S8CG63_9LAMI</name>
<dbReference type="PANTHER" id="PTHR43574">
    <property type="entry name" value="EPIMERASE-RELATED"/>
    <property type="match status" value="1"/>
</dbReference>
<organism evidence="6 7">
    <name type="scientific">Genlisea aurea</name>
    <dbReference type="NCBI Taxonomy" id="192259"/>
    <lineage>
        <taxon>Eukaryota</taxon>
        <taxon>Viridiplantae</taxon>
        <taxon>Streptophyta</taxon>
        <taxon>Embryophyta</taxon>
        <taxon>Tracheophyta</taxon>
        <taxon>Spermatophyta</taxon>
        <taxon>Magnoliopsida</taxon>
        <taxon>eudicotyledons</taxon>
        <taxon>Gunneridae</taxon>
        <taxon>Pentapetalae</taxon>
        <taxon>asterids</taxon>
        <taxon>lamiids</taxon>
        <taxon>Lamiales</taxon>
        <taxon>Lentibulariaceae</taxon>
        <taxon>Genlisea</taxon>
    </lineage>
</organism>
<dbReference type="SUPFAM" id="SSF51735">
    <property type="entry name" value="NAD(P)-binding Rossmann-fold domains"/>
    <property type="match status" value="1"/>
</dbReference>
<keyword evidence="7" id="KW-1185">Reference proteome</keyword>
<dbReference type="InterPro" id="IPR036291">
    <property type="entry name" value="NAD(P)-bd_dom_sf"/>
</dbReference>
<comment type="caution">
    <text evidence="6">The sequence shown here is derived from an EMBL/GenBank/DDBJ whole genome shotgun (WGS) entry which is preliminary data.</text>
</comment>
<dbReference type="AlphaFoldDB" id="S8CG63"/>
<feature type="region of interest" description="Disordered" evidence="4">
    <location>
        <begin position="248"/>
        <end position="270"/>
    </location>
</feature>
<dbReference type="OrthoDB" id="5824at2759"/>
<evidence type="ECO:0000259" key="5">
    <source>
        <dbReference type="Pfam" id="PF01370"/>
    </source>
</evidence>
<proteinExistence type="inferred from homology"/>
<comment type="similarity">
    <text evidence="1">Belongs to the NAD(P)-dependent epimerase/dehydratase family.</text>
</comment>
<evidence type="ECO:0000313" key="6">
    <source>
        <dbReference type="EMBL" id="EPS63546.1"/>
    </source>
</evidence>
<protein>
    <recommendedName>
        <fullName evidence="5">NAD-dependent epimerase/dehydratase domain-containing protein</fullName>
    </recommendedName>
</protein>